<dbReference type="EMBL" id="CP016240">
    <property type="protein sequence ID" value="ANQ05938.1"/>
    <property type="molecule type" value="Genomic_DNA"/>
</dbReference>
<evidence type="ECO:0000313" key="3">
    <source>
        <dbReference type="EMBL" id="ANQ05938.1"/>
    </source>
</evidence>
<evidence type="ECO:0000256" key="1">
    <source>
        <dbReference type="SAM" id="MobiDB-lite"/>
    </source>
</evidence>
<gene>
    <name evidence="3" type="ORF">PCOAH_00003160</name>
</gene>
<dbReference type="RefSeq" id="XP_019912633.1">
    <property type="nucleotide sequence ID" value="XM_020057131.1"/>
</dbReference>
<sequence length="411" mass="46810">MAPAGDEKILTVTDWYELPSQLAYIELENHTNDCSSTLGGESVRGVKSNLKSKLTAHQRIQVFIDGMVEAWCKAHQKKGDKVTSSNDSEWCYWFYYWLGDTVSRGVISNLFQNVMSKIYDELRNLKIEHPCENVYPDIYDITMFEQRRKVYNYHQDYATIQDQLNKSGQRCDGTYHKYLNDIVRVYKEVWDYCHNEDRGFDAYCRTFKNEYEKYNNSDKAEFKCNKVTSPQRMDSAGSAQLPGLRGAAHESSELQARLPDGEGPSSPQQDFGPATSSSGTNNTNMAPAAISGTIAITTIGMAATASFFLYKVSIHNYHEKHYYNLLPFWFSNNFGNQFGNSSSRGRSRKGREKKTTTIESDFDTLTDTSTFYSTDLSTTETDTSTIYNGRSTSPGARSSTRKNRNVHYQNM</sequence>
<dbReference type="KEGG" id="pcot:PCOAH_00003160"/>
<dbReference type="Proteomes" id="UP000092716">
    <property type="component" value="Chromosome 2"/>
</dbReference>
<keyword evidence="2" id="KW-0812">Transmembrane</keyword>
<dbReference type="VEuPathDB" id="PlasmoDB:PCOAH_00003160"/>
<proteinExistence type="predicted"/>
<dbReference type="GeneID" id="30907036"/>
<accession>A0A1B1DT20</accession>
<dbReference type="AlphaFoldDB" id="A0A1B1DT20"/>
<dbReference type="Pfam" id="PF05795">
    <property type="entry name" value="Plasmodium_Vir"/>
    <property type="match status" value="1"/>
</dbReference>
<evidence type="ECO:0000256" key="2">
    <source>
        <dbReference type="SAM" id="Phobius"/>
    </source>
</evidence>
<protein>
    <submittedName>
        <fullName evidence="3">Variable surface protein Vir7-like protein</fullName>
    </submittedName>
</protein>
<reference evidence="4" key="1">
    <citation type="submission" date="2016-06" db="EMBL/GenBank/DDBJ databases">
        <title>First high quality genome sequence of Plasmodium coatneyi using continuous long reads from single molecule, real-time sequencing.</title>
        <authorList>
            <person name="Chien J.-T."/>
            <person name="Pakala S.B."/>
            <person name="Geraldo J.A."/>
            <person name="Lapp S.A."/>
            <person name="Barnwell J.W."/>
            <person name="Kissinger J.C."/>
            <person name="Galinski M.R."/>
            <person name="Humphrey J.C."/>
        </authorList>
    </citation>
    <scope>NUCLEOTIDE SEQUENCE [LARGE SCALE GENOMIC DNA]</scope>
    <source>
        <strain evidence="4">Hackeri</strain>
    </source>
</reference>
<keyword evidence="4" id="KW-1185">Reference proteome</keyword>
<feature type="compositionally biased region" description="Polar residues" evidence="1">
    <location>
        <begin position="265"/>
        <end position="283"/>
    </location>
</feature>
<dbReference type="InterPro" id="IPR008780">
    <property type="entry name" value="Plasmodium_Vir"/>
</dbReference>
<feature type="region of interest" description="Disordered" evidence="1">
    <location>
        <begin position="381"/>
        <end position="411"/>
    </location>
</feature>
<name>A0A1B1DT20_9APIC</name>
<feature type="transmembrane region" description="Helical" evidence="2">
    <location>
        <begin position="285"/>
        <end position="310"/>
    </location>
</feature>
<keyword evidence="2" id="KW-0472">Membrane</keyword>
<organism evidence="3 4">
    <name type="scientific">Plasmodium coatneyi</name>
    <dbReference type="NCBI Taxonomy" id="208452"/>
    <lineage>
        <taxon>Eukaryota</taxon>
        <taxon>Sar</taxon>
        <taxon>Alveolata</taxon>
        <taxon>Apicomplexa</taxon>
        <taxon>Aconoidasida</taxon>
        <taxon>Haemosporida</taxon>
        <taxon>Plasmodiidae</taxon>
        <taxon>Plasmodium</taxon>
    </lineage>
</organism>
<feature type="compositionally biased region" description="Polar residues" evidence="1">
    <location>
        <begin position="386"/>
        <end position="398"/>
    </location>
</feature>
<feature type="region of interest" description="Disordered" evidence="1">
    <location>
        <begin position="231"/>
        <end position="283"/>
    </location>
</feature>
<evidence type="ECO:0000313" key="4">
    <source>
        <dbReference type="Proteomes" id="UP000092716"/>
    </source>
</evidence>
<keyword evidence="2" id="KW-1133">Transmembrane helix</keyword>